<reference evidence="6 7" key="1">
    <citation type="submission" date="2023-05" db="EMBL/GenBank/DDBJ databases">
        <title>Draft genome sequence of Streptomyces sp. B-S-A12 isolated from a cave soil in Thailand.</title>
        <authorList>
            <person name="Chamroensaksri N."/>
            <person name="Muangham S."/>
        </authorList>
    </citation>
    <scope>NUCLEOTIDE SEQUENCE [LARGE SCALE GENOMIC DNA]</scope>
    <source>
        <strain evidence="6 7">B-S-A12</strain>
    </source>
</reference>
<dbReference type="EMBL" id="JASCIS010000035">
    <property type="protein sequence ID" value="MDI3422315.1"/>
    <property type="molecule type" value="Genomic_DNA"/>
</dbReference>
<sequence length="355" mass="38116">MGMGEDEWARYWQHEQLPGIDLLRARYVRHSFPRHSHEGYVFGAVSGGVEDVVLPDRTVHAAPGSLVMINPEVPHSARAGVPEGWAYSTLYPSTEVVAEIAAETTALRGTVGFAEVDVADPQGARMIREVHRAAEEGNALAADSVLRILVARLLRRYGGSLPARTRRSAGFRNAARARDVLETRMAAPPSLEELAAELGTSPFALLRAFKQQYGMPPHTWLTNARVRRARALLDAGTAPADAAAAVGFTDQPHLNRHFTRIVGVPPGAYQRERRERGVVPLTGPDPARKAGPPTPASTGSPPASGPLTVPGPPPASGPLTVPEPPPVSGPLSPVDRHRAVRKNVQDRAEPFTVRS</sequence>
<dbReference type="InterPro" id="IPR050204">
    <property type="entry name" value="AraC_XylS_family_regulators"/>
</dbReference>
<feature type="domain" description="HTH araC/xylS-type" evidence="5">
    <location>
        <begin position="175"/>
        <end position="272"/>
    </location>
</feature>
<dbReference type="Pfam" id="PF02311">
    <property type="entry name" value="AraC_binding"/>
    <property type="match status" value="1"/>
</dbReference>
<feature type="compositionally biased region" description="Pro residues" evidence="4">
    <location>
        <begin position="309"/>
        <end position="328"/>
    </location>
</feature>
<evidence type="ECO:0000256" key="1">
    <source>
        <dbReference type="ARBA" id="ARBA00023015"/>
    </source>
</evidence>
<gene>
    <name evidence="6" type="ORF">QIT00_27870</name>
</gene>
<evidence type="ECO:0000313" key="6">
    <source>
        <dbReference type="EMBL" id="MDI3422315.1"/>
    </source>
</evidence>
<keyword evidence="7" id="KW-1185">Reference proteome</keyword>
<protein>
    <submittedName>
        <fullName evidence="6">AraC family ligand binding domain-containing protein</fullName>
    </submittedName>
</protein>
<keyword evidence="2" id="KW-0238">DNA-binding</keyword>
<dbReference type="Gene3D" id="1.10.10.60">
    <property type="entry name" value="Homeodomain-like"/>
    <property type="match status" value="2"/>
</dbReference>
<feature type="compositionally biased region" description="Low complexity" evidence="4">
    <location>
        <begin position="296"/>
        <end position="306"/>
    </location>
</feature>
<dbReference type="PROSITE" id="PS01124">
    <property type="entry name" value="HTH_ARAC_FAMILY_2"/>
    <property type="match status" value="1"/>
</dbReference>
<evidence type="ECO:0000256" key="3">
    <source>
        <dbReference type="ARBA" id="ARBA00023163"/>
    </source>
</evidence>
<dbReference type="InterPro" id="IPR003313">
    <property type="entry name" value="AraC-bd"/>
</dbReference>
<dbReference type="PANTHER" id="PTHR46796:SF2">
    <property type="entry name" value="TRANSCRIPTIONAL REGULATORY PROTEIN"/>
    <property type="match status" value="1"/>
</dbReference>
<dbReference type="InterPro" id="IPR014710">
    <property type="entry name" value="RmlC-like_jellyroll"/>
</dbReference>
<keyword evidence="3" id="KW-0804">Transcription</keyword>
<dbReference type="InterPro" id="IPR009057">
    <property type="entry name" value="Homeodomain-like_sf"/>
</dbReference>
<dbReference type="PANTHER" id="PTHR46796">
    <property type="entry name" value="HTH-TYPE TRANSCRIPTIONAL ACTIVATOR RHAS-RELATED"/>
    <property type="match status" value="1"/>
</dbReference>
<dbReference type="InterPro" id="IPR037923">
    <property type="entry name" value="HTH-like"/>
</dbReference>
<dbReference type="Gene3D" id="2.60.120.10">
    <property type="entry name" value="Jelly Rolls"/>
    <property type="match status" value="1"/>
</dbReference>
<evidence type="ECO:0000259" key="5">
    <source>
        <dbReference type="PROSITE" id="PS01124"/>
    </source>
</evidence>
<feature type="region of interest" description="Disordered" evidence="4">
    <location>
        <begin position="265"/>
        <end position="355"/>
    </location>
</feature>
<dbReference type="SUPFAM" id="SSF51215">
    <property type="entry name" value="Regulatory protein AraC"/>
    <property type="match status" value="1"/>
</dbReference>
<name>A0ABT6T3U9_9ACTN</name>
<dbReference type="SUPFAM" id="SSF46689">
    <property type="entry name" value="Homeodomain-like"/>
    <property type="match status" value="2"/>
</dbReference>
<evidence type="ECO:0000256" key="4">
    <source>
        <dbReference type="SAM" id="MobiDB-lite"/>
    </source>
</evidence>
<evidence type="ECO:0000256" key="2">
    <source>
        <dbReference type="ARBA" id="ARBA00023125"/>
    </source>
</evidence>
<dbReference type="Pfam" id="PF12833">
    <property type="entry name" value="HTH_18"/>
    <property type="match status" value="1"/>
</dbReference>
<accession>A0ABT6T3U9</accession>
<dbReference type="InterPro" id="IPR018060">
    <property type="entry name" value="HTH_AraC"/>
</dbReference>
<comment type="caution">
    <text evidence="6">The sequence shown here is derived from an EMBL/GenBank/DDBJ whole genome shotgun (WGS) entry which is preliminary data.</text>
</comment>
<dbReference type="RefSeq" id="WP_282538178.1">
    <property type="nucleotide sequence ID" value="NZ_JASCIS010000035.1"/>
</dbReference>
<proteinExistence type="predicted"/>
<dbReference type="SMART" id="SM00342">
    <property type="entry name" value="HTH_ARAC"/>
    <property type="match status" value="1"/>
</dbReference>
<evidence type="ECO:0000313" key="7">
    <source>
        <dbReference type="Proteomes" id="UP001237105"/>
    </source>
</evidence>
<keyword evidence="1" id="KW-0805">Transcription regulation</keyword>
<dbReference type="Proteomes" id="UP001237105">
    <property type="component" value="Unassembled WGS sequence"/>
</dbReference>
<organism evidence="6 7">
    <name type="scientific">Streptomyces luteolus</name>
    <dbReference type="NCBI Taxonomy" id="3043615"/>
    <lineage>
        <taxon>Bacteria</taxon>
        <taxon>Bacillati</taxon>
        <taxon>Actinomycetota</taxon>
        <taxon>Actinomycetes</taxon>
        <taxon>Kitasatosporales</taxon>
        <taxon>Streptomycetaceae</taxon>
        <taxon>Streptomyces</taxon>
    </lineage>
</organism>